<dbReference type="Gene3D" id="3.90.226.10">
    <property type="entry name" value="2-enoyl-CoA Hydratase, Chain A, domain 1"/>
    <property type="match status" value="1"/>
</dbReference>
<gene>
    <name evidence="2" type="ORF">EDB92DRAFT_1850975</name>
</gene>
<organism evidence="2 3">
    <name type="scientific">Lactarius akahatsu</name>
    <dbReference type="NCBI Taxonomy" id="416441"/>
    <lineage>
        <taxon>Eukaryota</taxon>
        <taxon>Fungi</taxon>
        <taxon>Dikarya</taxon>
        <taxon>Basidiomycota</taxon>
        <taxon>Agaricomycotina</taxon>
        <taxon>Agaricomycetes</taxon>
        <taxon>Russulales</taxon>
        <taxon>Russulaceae</taxon>
        <taxon>Lactarius</taxon>
    </lineage>
</organism>
<dbReference type="SUPFAM" id="SSF52096">
    <property type="entry name" value="ClpP/crotonase"/>
    <property type="match status" value="1"/>
</dbReference>
<comment type="caution">
    <text evidence="2">The sequence shown here is derived from an EMBL/GenBank/DDBJ whole genome shotgun (WGS) entry which is preliminary data.</text>
</comment>
<name>A0AAD4LIS1_9AGAM</name>
<keyword evidence="3" id="KW-1185">Reference proteome</keyword>
<dbReference type="PANTHER" id="PTHR37049:SF4">
    <property type="entry name" value="RHODANESE DOMAIN-CONTAINING PROTEIN"/>
    <property type="match status" value="1"/>
</dbReference>
<dbReference type="AlphaFoldDB" id="A0AAD4LIS1"/>
<dbReference type="EMBL" id="JAKELL010000015">
    <property type="protein sequence ID" value="KAH8994242.1"/>
    <property type="molecule type" value="Genomic_DNA"/>
</dbReference>
<protein>
    <recommendedName>
        <fullName evidence="4">Tail specific protease domain-containing protein</fullName>
    </recommendedName>
</protein>
<dbReference type="InterPro" id="IPR052766">
    <property type="entry name" value="S41A_metabolite_peptidase"/>
</dbReference>
<keyword evidence="1" id="KW-0732">Signal</keyword>
<proteinExistence type="predicted"/>
<evidence type="ECO:0000313" key="3">
    <source>
        <dbReference type="Proteomes" id="UP001201163"/>
    </source>
</evidence>
<evidence type="ECO:0000313" key="2">
    <source>
        <dbReference type="EMBL" id="KAH8994242.1"/>
    </source>
</evidence>
<feature type="chain" id="PRO_5041939133" description="Tail specific protease domain-containing protein" evidence="1">
    <location>
        <begin position="26"/>
        <end position="646"/>
    </location>
</feature>
<dbReference type="PANTHER" id="PTHR37049">
    <property type="entry name" value="PEPTIDASE S41 FAMILY PROTEIN"/>
    <property type="match status" value="1"/>
</dbReference>
<feature type="signal peptide" evidence="1">
    <location>
        <begin position="1"/>
        <end position="25"/>
    </location>
</feature>
<sequence>MLSNPFIRARLLLAVLSAASTALSAHPCVKIAGIPYVDPADAIACQKSFLFNETLRQNVLSVVSRVFDFYTFEDFYVNSPPPFEESTKDIRAEIARINATQYATDYDFNRDLWDFTTQLNDGHTRWYPSCYNTYQNILPAPVVLLDDGIFIAPDTVELLNGLGPDFAGFFAAKNFNWQRLAGARVLTIGGLPASVYIDEIARTVSGNYLSHNVRVNSVVSSYGITNTSFSQRFGDLAASSFLTQTSLTFSVIPANSTSSEVVEVPFAAAFVGKSFTNGPSYWANNCAANNNTNGRDKSLGPGSSSASLGQHSHARAARVDLVHHKTRIKLPDTLGSALTTADGSDGVIKSFILPGNQTGVMFVGSFEGDYFQFPVDVEAAVRQFTASGVTNLLIDVTNNGGGYVCLGTFLHQFLSGTGAGSSEYQSTSRANPLAQKIVEEKVELGTSNKGTNGYYASNNWLFLNGTRMPVAYNYNDPPLPWVINSRNGSTSQRFLDPCPTLNVPMPSAPPFDLEKILILGNGNCASTCAQFTTAMYERHQTKMVVFGGNQSQPIEYKGMAGMQVFEWADLDSEIKTVSLKNDPLAPPDLLVDGNMRLNWRTAYSFLDESSPVAYVSQQPQYRFPYTAQTYNNPVKLWLFTEKHFFG</sequence>
<dbReference type="InterPro" id="IPR029045">
    <property type="entry name" value="ClpP/crotonase-like_dom_sf"/>
</dbReference>
<accession>A0AAD4LIS1</accession>
<dbReference type="Proteomes" id="UP001201163">
    <property type="component" value="Unassembled WGS sequence"/>
</dbReference>
<evidence type="ECO:0008006" key="4">
    <source>
        <dbReference type="Google" id="ProtNLM"/>
    </source>
</evidence>
<reference evidence="2" key="1">
    <citation type="submission" date="2022-01" db="EMBL/GenBank/DDBJ databases">
        <title>Comparative genomics reveals a dynamic genome evolution in the ectomycorrhizal milk-cap (Lactarius) mushrooms.</title>
        <authorList>
            <consortium name="DOE Joint Genome Institute"/>
            <person name="Lebreton A."/>
            <person name="Tang N."/>
            <person name="Kuo A."/>
            <person name="LaButti K."/>
            <person name="Drula E."/>
            <person name="Barry K."/>
            <person name="Clum A."/>
            <person name="Lipzen A."/>
            <person name="Mousain D."/>
            <person name="Ng V."/>
            <person name="Wang R."/>
            <person name="Wang X."/>
            <person name="Dai Y."/>
            <person name="Henrissat B."/>
            <person name="Grigoriev I.V."/>
            <person name="Guerin-Laguette A."/>
            <person name="Yu F."/>
            <person name="Martin F.M."/>
        </authorList>
    </citation>
    <scope>NUCLEOTIDE SEQUENCE</scope>
    <source>
        <strain evidence="2">QP</strain>
    </source>
</reference>
<evidence type="ECO:0000256" key="1">
    <source>
        <dbReference type="SAM" id="SignalP"/>
    </source>
</evidence>